<evidence type="ECO:0000313" key="3">
    <source>
        <dbReference type="EMBL" id="APA97161.1"/>
    </source>
</evidence>
<accession>A0ABC8ASG2</accession>
<dbReference type="Pfam" id="PF21806">
    <property type="entry name" value="DUF6879"/>
    <property type="match status" value="1"/>
</dbReference>
<dbReference type="AlphaFoldDB" id="A0ABC8ASG2"/>
<dbReference type="EMBL" id="CP017839">
    <property type="protein sequence ID" value="APA97161.1"/>
    <property type="molecule type" value="Genomic_DNA"/>
</dbReference>
<feature type="region of interest" description="Disordered" evidence="1">
    <location>
        <begin position="170"/>
        <end position="201"/>
    </location>
</feature>
<dbReference type="Proteomes" id="UP000180166">
    <property type="component" value="Chromosome"/>
</dbReference>
<feature type="domain" description="DUF6879" evidence="2">
    <location>
        <begin position="8"/>
        <end position="153"/>
    </location>
</feature>
<proteinExistence type="predicted"/>
<dbReference type="InterPro" id="IPR049244">
    <property type="entry name" value="DUF6879"/>
</dbReference>
<evidence type="ECO:0000313" key="4">
    <source>
        <dbReference type="Proteomes" id="UP000180166"/>
    </source>
</evidence>
<evidence type="ECO:0000256" key="1">
    <source>
        <dbReference type="SAM" id="MobiDB-lite"/>
    </source>
</evidence>
<gene>
    <name evidence="3" type="ORF">NS506_03105</name>
</gene>
<feature type="compositionally biased region" description="Acidic residues" evidence="1">
    <location>
        <begin position="189"/>
        <end position="201"/>
    </location>
</feature>
<name>A0ABC8ASG2_9NOCA</name>
<dbReference type="KEGG" id="nsr:NS506_03105"/>
<dbReference type="RefSeq" id="WP_071343895.1">
    <property type="nucleotide sequence ID" value="NZ_CP017839.1"/>
</dbReference>
<organism evidence="3 4">
    <name type="scientific">Nocardia seriolae</name>
    <dbReference type="NCBI Taxonomy" id="37332"/>
    <lineage>
        <taxon>Bacteria</taxon>
        <taxon>Bacillati</taxon>
        <taxon>Actinomycetota</taxon>
        <taxon>Actinomycetes</taxon>
        <taxon>Mycobacteriales</taxon>
        <taxon>Nocardiaceae</taxon>
        <taxon>Nocardia</taxon>
    </lineage>
</organism>
<evidence type="ECO:0000259" key="2">
    <source>
        <dbReference type="Pfam" id="PF21806"/>
    </source>
</evidence>
<sequence>MDFRPTIELLREAQHDAFHLEVRDEYGVPGEDEPFQRFLNGEPFDYREWFQDWSQFVHDLTARQVSVSRLRVLSVPHSDYQRWSLTIAPMNVEAGEDVRYLPRHQAGIVPPDDFWVIDNEVVVFSLADKDGRSPGGAAVSTDPELVLQRHSCSGEWVAAASVMGESGLVLSASSESGPGPDMVGPVVTGEDEGDEQAADLG</sequence>
<protein>
    <recommendedName>
        <fullName evidence="2">DUF6879 domain-containing protein</fullName>
    </recommendedName>
</protein>
<reference evidence="3 4" key="1">
    <citation type="submission" date="2016-10" db="EMBL/GenBank/DDBJ databases">
        <title>Genome sequence of Nocardia seriolae strain EM150506, isolated from Anguila japonica.</title>
        <authorList>
            <person name="Han H.-J."/>
        </authorList>
    </citation>
    <scope>NUCLEOTIDE SEQUENCE [LARGE SCALE GENOMIC DNA]</scope>
    <source>
        <strain evidence="3 4">EM150506</strain>
    </source>
</reference>